<name>A0A7W5B8D0_9BURK</name>
<protein>
    <recommendedName>
        <fullName evidence="3">DUF2924 domain-containing protein</fullName>
    </recommendedName>
</protein>
<organism evidence="1 2">
    <name type="scientific">Pseudoduganella violacea</name>
    <dbReference type="NCBI Taxonomy" id="1715466"/>
    <lineage>
        <taxon>Bacteria</taxon>
        <taxon>Pseudomonadati</taxon>
        <taxon>Pseudomonadota</taxon>
        <taxon>Betaproteobacteria</taxon>
        <taxon>Burkholderiales</taxon>
        <taxon>Oxalobacteraceae</taxon>
        <taxon>Telluria group</taxon>
        <taxon>Pseudoduganella</taxon>
    </lineage>
</organism>
<gene>
    <name evidence="1" type="ORF">FHS03_000716</name>
</gene>
<dbReference type="Proteomes" id="UP000541535">
    <property type="component" value="Unassembled WGS sequence"/>
</dbReference>
<accession>A0A7W5B8D0</accession>
<sequence>MPIQLTLNIDTATLQDLLAYLEETASGQEPAEAAVHALRYWLAEVRKQAPSPDAPALRGYQWKSLFLPDGSRLRMYCQHEYGYARVVGDQLMYHGRALTPNQFVAACSGGTRNAWRDVSVNFPGEKTWKLACVRRDELVRLGQQAAAGAASAATPPLNTSGLQENAWPARERRRNFTALDDVAFD</sequence>
<evidence type="ECO:0000313" key="1">
    <source>
        <dbReference type="EMBL" id="MBB3117690.1"/>
    </source>
</evidence>
<proteinExistence type="predicted"/>
<keyword evidence="2" id="KW-1185">Reference proteome</keyword>
<dbReference type="RefSeq" id="WP_229426053.1">
    <property type="nucleotide sequence ID" value="NZ_JACHXD010000002.1"/>
</dbReference>
<dbReference type="EMBL" id="JACHXD010000002">
    <property type="protein sequence ID" value="MBB3117690.1"/>
    <property type="molecule type" value="Genomic_DNA"/>
</dbReference>
<evidence type="ECO:0000313" key="2">
    <source>
        <dbReference type="Proteomes" id="UP000541535"/>
    </source>
</evidence>
<dbReference type="AlphaFoldDB" id="A0A7W5B8D0"/>
<reference evidence="1 2" key="1">
    <citation type="submission" date="2020-08" db="EMBL/GenBank/DDBJ databases">
        <title>Genomic Encyclopedia of Type Strains, Phase III (KMG-III): the genomes of soil and plant-associated and newly described type strains.</title>
        <authorList>
            <person name="Whitman W."/>
        </authorList>
    </citation>
    <scope>NUCLEOTIDE SEQUENCE [LARGE SCALE GENOMIC DNA]</scope>
    <source>
        <strain evidence="1 2">CECT 8897</strain>
    </source>
</reference>
<evidence type="ECO:0008006" key="3">
    <source>
        <dbReference type="Google" id="ProtNLM"/>
    </source>
</evidence>
<comment type="caution">
    <text evidence="1">The sequence shown here is derived from an EMBL/GenBank/DDBJ whole genome shotgun (WGS) entry which is preliminary data.</text>
</comment>